<proteinExistence type="predicted"/>
<reference evidence="1" key="1">
    <citation type="journal article" date="2021" name="Proc. Natl. Acad. Sci. U.S.A.">
        <title>A Catalog of Tens of Thousands of Viruses from Human Metagenomes Reveals Hidden Associations with Chronic Diseases.</title>
        <authorList>
            <person name="Tisza M.J."/>
            <person name="Buck C.B."/>
        </authorList>
    </citation>
    <scope>NUCLEOTIDE SEQUENCE</scope>
    <source>
        <strain evidence="1">CtviY17</strain>
    </source>
</reference>
<evidence type="ECO:0000313" key="1">
    <source>
        <dbReference type="EMBL" id="DAE32365.1"/>
    </source>
</evidence>
<protein>
    <submittedName>
        <fullName evidence="1">Uncharacterized protein</fullName>
    </submittedName>
</protein>
<accession>A0A8S5RMR6</accession>
<organism evidence="1">
    <name type="scientific">virus sp. ctviY17</name>
    <dbReference type="NCBI Taxonomy" id="2825828"/>
    <lineage>
        <taxon>Viruses</taxon>
    </lineage>
</organism>
<dbReference type="EMBL" id="BK059120">
    <property type="protein sequence ID" value="DAE32365.1"/>
    <property type="molecule type" value="Genomic_DNA"/>
</dbReference>
<name>A0A8S5RMR6_9VIRU</name>
<sequence>MKVLYKGKKYKVYGVSPSPYTQGYYYEKGADFLIYIKNSWVWVSSDYCIPYKKKKHKKEEGK</sequence>